<comment type="caution">
    <text evidence="1">The sequence shown here is derived from an EMBL/GenBank/DDBJ whole genome shotgun (WGS) entry which is preliminary data.</text>
</comment>
<reference evidence="1 2" key="2">
    <citation type="journal article" date="2022" name="Mol. Ecol. Resour.">
        <title>The genomes of chicory, endive, great burdock and yacon provide insights into Asteraceae paleo-polyploidization history and plant inulin production.</title>
        <authorList>
            <person name="Fan W."/>
            <person name="Wang S."/>
            <person name="Wang H."/>
            <person name="Wang A."/>
            <person name="Jiang F."/>
            <person name="Liu H."/>
            <person name="Zhao H."/>
            <person name="Xu D."/>
            <person name="Zhang Y."/>
        </authorList>
    </citation>
    <scope>NUCLEOTIDE SEQUENCE [LARGE SCALE GENOMIC DNA]</scope>
    <source>
        <strain evidence="2">cv. Punajuju</strain>
        <tissue evidence="1">Leaves</tissue>
    </source>
</reference>
<sequence>MANHQKSHSLYNPNTGIYTSPRPPISLPQSPTTSVVDFLFRNLSAYSDRPALIDPHSHEIFTFSQLKRKISDFAHALQYTYNISNGDVVLILSPNSILFPVAFLAVASIGAIVTTANPLYTVQELSHQISDSKPKLIITVDQLLSKVNGFNLPIVDLENYSDLVAKSRGHAVLSPSVSQYDVAAILYSSGTTGLSKGVVLTHRSIIATALMVTSDQEFYKEGKSVFLCVVPLFHIMGLITFTYSQLQRGNAMVVMSRFDLEQALDAIERYKVTHLYTAPPVVVALVKQPAVVRRYDTSSLKEIGSGAAPLSKDTMDECAKVFPQTKILQGYGMTETGGIISIENTRAGFLNSGSSGVLCPGTESKIIHIETSKPLPPNQLGEIWVRGPNLMQEYFHNKEATEQTIDKQGWLHTGDLGYFDEGGRIYVVDRLKELIKFKGYQVAPAELEGLLVSHPEIMDAAVIPYPDEEAGEIPMAYVVIKHGSRINGEEVQNFIAKQVAPFKRIRKVAFIDVIPKAASGKILRRELRQKIQSKL</sequence>
<protein>
    <submittedName>
        <fullName evidence="1">Uncharacterized protein</fullName>
    </submittedName>
</protein>
<proteinExistence type="predicted"/>
<dbReference type="EMBL" id="CM042013">
    <property type="protein sequence ID" value="KAI3738259.1"/>
    <property type="molecule type" value="Genomic_DNA"/>
</dbReference>
<dbReference type="Proteomes" id="UP001055811">
    <property type="component" value="Linkage Group LG05"/>
</dbReference>
<organism evidence="1 2">
    <name type="scientific">Cichorium intybus</name>
    <name type="common">Chicory</name>
    <dbReference type="NCBI Taxonomy" id="13427"/>
    <lineage>
        <taxon>Eukaryota</taxon>
        <taxon>Viridiplantae</taxon>
        <taxon>Streptophyta</taxon>
        <taxon>Embryophyta</taxon>
        <taxon>Tracheophyta</taxon>
        <taxon>Spermatophyta</taxon>
        <taxon>Magnoliopsida</taxon>
        <taxon>eudicotyledons</taxon>
        <taxon>Gunneridae</taxon>
        <taxon>Pentapetalae</taxon>
        <taxon>asterids</taxon>
        <taxon>campanulids</taxon>
        <taxon>Asterales</taxon>
        <taxon>Asteraceae</taxon>
        <taxon>Cichorioideae</taxon>
        <taxon>Cichorieae</taxon>
        <taxon>Cichoriinae</taxon>
        <taxon>Cichorium</taxon>
    </lineage>
</organism>
<keyword evidence="2" id="KW-1185">Reference proteome</keyword>
<reference evidence="2" key="1">
    <citation type="journal article" date="2022" name="Mol. Ecol. Resour.">
        <title>The genomes of chicory, endive, great burdock and yacon provide insights into Asteraceae palaeo-polyploidization history and plant inulin production.</title>
        <authorList>
            <person name="Fan W."/>
            <person name="Wang S."/>
            <person name="Wang H."/>
            <person name="Wang A."/>
            <person name="Jiang F."/>
            <person name="Liu H."/>
            <person name="Zhao H."/>
            <person name="Xu D."/>
            <person name="Zhang Y."/>
        </authorList>
    </citation>
    <scope>NUCLEOTIDE SEQUENCE [LARGE SCALE GENOMIC DNA]</scope>
    <source>
        <strain evidence="2">cv. Punajuju</strain>
    </source>
</reference>
<accession>A0ACB9CVD7</accession>
<evidence type="ECO:0000313" key="2">
    <source>
        <dbReference type="Proteomes" id="UP001055811"/>
    </source>
</evidence>
<gene>
    <name evidence="1" type="ORF">L2E82_28282</name>
</gene>
<evidence type="ECO:0000313" key="1">
    <source>
        <dbReference type="EMBL" id="KAI3738259.1"/>
    </source>
</evidence>
<name>A0ACB9CVD7_CICIN</name>